<feature type="transmembrane region" description="Helical" evidence="1">
    <location>
        <begin position="12"/>
        <end position="29"/>
    </location>
</feature>
<evidence type="ECO:0000313" key="2">
    <source>
        <dbReference type="EMBL" id="MBC3803798.1"/>
    </source>
</evidence>
<keyword evidence="3" id="KW-1185">Reference proteome</keyword>
<keyword evidence="1" id="KW-0472">Membrane</keyword>
<protein>
    <submittedName>
        <fullName evidence="2">DUF4358 domain-containing protein</fullName>
    </submittedName>
</protein>
<sequence length="188" mass="21247">MRPTASTYCVNFIRSGWIPLSITVIFQNYYRTEKFMKRFCIMLLILILALPLLGCHQYDKRPLAEVETDILASVSDLGMAKGAGKDLKRFYGLNANDFEEAVVYMPSNYMDVSEMLIVKAKDSTQVDRVEEAVEARVAKQAESFSGYGPEQCALLDNYELKIMGNTVFYCVSPNATTLKEAFVKSMKK</sequence>
<dbReference type="InterPro" id="IPR025648">
    <property type="entry name" value="DUF4358"/>
</dbReference>
<evidence type="ECO:0000313" key="3">
    <source>
        <dbReference type="Proteomes" id="UP000603234"/>
    </source>
</evidence>
<comment type="caution">
    <text evidence="2">The sequence shown here is derived from an EMBL/GenBank/DDBJ whole genome shotgun (WGS) entry which is preliminary data.</text>
</comment>
<dbReference type="Proteomes" id="UP000603234">
    <property type="component" value="Unassembled WGS sequence"/>
</dbReference>
<dbReference type="Pfam" id="PF14270">
    <property type="entry name" value="DUF4358"/>
    <property type="match status" value="1"/>
</dbReference>
<organism evidence="2 3">
    <name type="scientific">Acetobacterium fimetarium</name>
    <dbReference type="NCBI Taxonomy" id="52691"/>
    <lineage>
        <taxon>Bacteria</taxon>
        <taxon>Bacillati</taxon>
        <taxon>Bacillota</taxon>
        <taxon>Clostridia</taxon>
        <taxon>Eubacteriales</taxon>
        <taxon>Eubacteriaceae</taxon>
        <taxon>Acetobacterium</taxon>
    </lineage>
</organism>
<gene>
    <name evidence="2" type="ORF">GH808_05035</name>
</gene>
<proteinExistence type="predicted"/>
<feature type="transmembrane region" description="Helical" evidence="1">
    <location>
        <begin position="35"/>
        <end position="53"/>
    </location>
</feature>
<keyword evidence="1" id="KW-0812">Transmembrane</keyword>
<reference evidence="2 3" key="1">
    <citation type="journal article" date="2020" name="mSystems">
        <title>Defining Genomic and Predicted Metabolic Features of the Acetobacterium Genus.</title>
        <authorList>
            <person name="Ross D.E."/>
            <person name="Marshall C.W."/>
            <person name="Gulliver D."/>
            <person name="May H.D."/>
            <person name="Norman R.S."/>
        </authorList>
    </citation>
    <scope>NUCLEOTIDE SEQUENCE [LARGE SCALE GENOMIC DNA]</scope>
    <source>
        <strain evidence="2 3">DSM 8238</strain>
    </source>
</reference>
<name>A0ABR6WTG5_9FIRM</name>
<evidence type="ECO:0000256" key="1">
    <source>
        <dbReference type="SAM" id="Phobius"/>
    </source>
</evidence>
<keyword evidence="1" id="KW-1133">Transmembrane helix</keyword>
<dbReference type="EMBL" id="WJBC01000005">
    <property type="protein sequence ID" value="MBC3803798.1"/>
    <property type="molecule type" value="Genomic_DNA"/>
</dbReference>
<accession>A0ABR6WTG5</accession>